<dbReference type="Gene3D" id="3.30.200.20">
    <property type="entry name" value="Phosphorylase Kinase, domain 1"/>
    <property type="match status" value="1"/>
</dbReference>
<evidence type="ECO:0000313" key="8">
    <source>
        <dbReference type="Proteomes" id="UP000002710"/>
    </source>
</evidence>
<dbReference type="SUPFAM" id="SSF56112">
    <property type="entry name" value="Protein kinase-like (PK-like)"/>
    <property type="match status" value="1"/>
</dbReference>
<keyword evidence="2 5" id="KW-0547">Nucleotide-binding</keyword>
<organism evidence="7 8">
    <name type="scientific">Oleidesulfovibrio alaskensis (strain ATCC BAA-1058 / DSM 17464 / G20)</name>
    <name type="common">Desulfovibrio alaskensis</name>
    <dbReference type="NCBI Taxonomy" id="207559"/>
    <lineage>
        <taxon>Bacteria</taxon>
        <taxon>Pseudomonadati</taxon>
        <taxon>Thermodesulfobacteriota</taxon>
        <taxon>Desulfovibrionia</taxon>
        <taxon>Desulfovibrionales</taxon>
        <taxon>Desulfovibrionaceae</taxon>
        <taxon>Oleidesulfovibrio</taxon>
    </lineage>
</organism>
<keyword evidence="3 7" id="KW-0418">Kinase</keyword>
<dbReference type="GO" id="GO:0005524">
    <property type="term" value="F:ATP binding"/>
    <property type="evidence" value="ECO:0007669"/>
    <property type="project" value="UniProtKB-UniRule"/>
</dbReference>
<dbReference type="PANTHER" id="PTHR43289:SF6">
    <property type="entry name" value="SERINE_THREONINE-PROTEIN KINASE NEKL-3"/>
    <property type="match status" value="1"/>
</dbReference>
<dbReference type="InterPro" id="IPR017441">
    <property type="entry name" value="Protein_kinase_ATP_BS"/>
</dbReference>
<feature type="binding site" evidence="5">
    <location>
        <position position="35"/>
    </location>
    <ligand>
        <name>ATP</name>
        <dbReference type="ChEBI" id="CHEBI:30616"/>
    </ligand>
</feature>
<dbReference type="Proteomes" id="UP000002710">
    <property type="component" value="Chromosome"/>
</dbReference>
<dbReference type="PANTHER" id="PTHR43289">
    <property type="entry name" value="MITOGEN-ACTIVATED PROTEIN KINASE KINASE KINASE 20-RELATED"/>
    <property type="match status" value="1"/>
</dbReference>
<dbReference type="PROSITE" id="PS50011">
    <property type="entry name" value="PROTEIN_KINASE_DOM"/>
    <property type="match status" value="1"/>
</dbReference>
<dbReference type="InterPro" id="IPR008271">
    <property type="entry name" value="Ser/Thr_kinase_AS"/>
</dbReference>
<gene>
    <name evidence="7" type="ordered locus">Dde_3468</name>
</gene>
<protein>
    <submittedName>
        <fullName evidence="7">Serine/threonine protein kinase</fullName>
    </submittedName>
</protein>
<keyword evidence="8" id="KW-1185">Reference proteome</keyword>
<evidence type="ECO:0000256" key="4">
    <source>
        <dbReference type="ARBA" id="ARBA00022840"/>
    </source>
</evidence>
<dbReference type="eggNOG" id="COG0515">
    <property type="taxonomic scope" value="Bacteria"/>
</dbReference>
<keyword evidence="7" id="KW-0723">Serine/threonine-protein kinase</keyword>
<dbReference type="Gene3D" id="1.10.510.10">
    <property type="entry name" value="Transferase(Phosphotransferase) domain 1"/>
    <property type="match status" value="1"/>
</dbReference>
<dbReference type="GO" id="GO:0004674">
    <property type="term" value="F:protein serine/threonine kinase activity"/>
    <property type="evidence" value="ECO:0007669"/>
    <property type="project" value="UniProtKB-KW"/>
</dbReference>
<dbReference type="Pfam" id="PF07603">
    <property type="entry name" value="Lcl_C"/>
    <property type="match status" value="1"/>
</dbReference>
<evidence type="ECO:0000256" key="2">
    <source>
        <dbReference type="ARBA" id="ARBA00022741"/>
    </source>
</evidence>
<dbReference type="EMBL" id="CP000112">
    <property type="protein sequence ID" value="ABB40261.1"/>
    <property type="molecule type" value="Genomic_DNA"/>
</dbReference>
<evidence type="ECO:0000256" key="3">
    <source>
        <dbReference type="ARBA" id="ARBA00022777"/>
    </source>
</evidence>
<dbReference type="STRING" id="207559.Dde_3468"/>
<evidence type="ECO:0000256" key="5">
    <source>
        <dbReference type="PROSITE-ProRule" id="PRU10141"/>
    </source>
</evidence>
<proteinExistence type="predicted"/>
<evidence type="ECO:0000256" key="1">
    <source>
        <dbReference type="ARBA" id="ARBA00022679"/>
    </source>
</evidence>
<reference evidence="7 8" key="1">
    <citation type="journal article" date="2011" name="J. Bacteriol.">
        <title>Complete genome sequence and updated annotation of Desulfovibrio alaskensis G20.</title>
        <authorList>
            <person name="Hauser L.J."/>
            <person name="Land M.L."/>
            <person name="Brown S.D."/>
            <person name="Larimer F."/>
            <person name="Keller K.L."/>
            <person name="Rapp-Giles B.J."/>
            <person name="Price M.N."/>
            <person name="Lin M."/>
            <person name="Bruce D.C."/>
            <person name="Detter J.C."/>
            <person name="Tapia R."/>
            <person name="Han C.S."/>
            <person name="Goodwin L.A."/>
            <person name="Cheng J.F."/>
            <person name="Pitluck S."/>
            <person name="Copeland A."/>
            <person name="Lucas S."/>
            <person name="Nolan M."/>
            <person name="Lapidus A.L."/>
            <person name="Palumbo A.V."/>
            <person name="Wall J.D."/>
        </authorList>
    </citation>
    <scope>NUCLEOTIDE SEQUENCE [LARGE SCALE GENOMIC DNA]</scope>
    <source>
        <strain evidence="8">ATCC BAA 1058 / DSM 17464 / G20</strain>
    </source>
</reference>
<dbReference type="AlphaFoldDB" id="Q30VN5"/>
<dbReference type="InterPro" id="IPR011009">
    <property type="entry name" value="Kinase-like_dom_sf"/>
</dbReference>
<accession>Q30VN5</accession>
<keyword evidence="4 5" id="KW-0067">ATP-binding</keyword>
<dbReference type="RefSeq" id="WP_011369166.1">
    <property type="nucleotide sequence ID" value="NC_007519.1"/>
</dbReference>
<feature type="domain" description="Protein kinase" evidence="6">
    <location>
        <begin position="6"/>
        <end position="276"/>
    </location>
</feature>
<dbReference type="PROSITE" id="PS00107">
    <property type="entry name" value="PROTEIN_KINASE_ATP"/>
    <property type="match status" value="1"/>
</dbReference>
<dbReference type="CDD" id="cd14014">
    <property type="entry name" value="STKc_PknB_like"/>
    <property type="match status" value="1"/>
</dbReference>
<evidence type="ECO:0000313" key="7">
    <source>
        <dbReference type="EMBL" id="ABB40261.1"/>
    </source>
</evidence>
<dbReference type="SMART" id="SM00220">
    <property type="entry name" value="S_TKc"/>
    <property type="match status" value="1"/>
</dbReference>
<dbReference type="HOGENOM" id="CLU_027784_0_0_7"/>
<dbReference type="InterPro" id="IPR011460">
    <property type="entry name" value="Lcl_C"/>
</dbReference>
<name>Q30VN5_OLEA2</name>
<dbReference type="KEGG" id="dde:Dde_3468"/>
<sequence>MFIGRYRVCGLLGRGGMGAVYKVLQPVTGRMAALKLLRPSDVLEELVGTEELARRFYEEARIMGQLEHPHVAAVLDADHDARNRPFFLMEYYCLNLGMLIGESYRVEAPTRRLPLDRAVRYARQTLEALRRMHYAGIVHRDVKPYNIMITADDDVKLIDFGLSRLRGETGHGTAGRLHKGVKVGSPYYAPPEQENDPESADARADIYPVGVMLYRMLTGVLPTGEEAMAEGGIPPASQFSDDLDAEWDVFFERAMAPDPGARFACAAAMLDRLNVLERRWRARVTNTCTLAGASPLRRQCPPVHTDVRTVPLKAGTREARGVFGLDDLWRPLCPAGETFEDQGDMTVLDSATDLMWQQSGSDYPLTWDEAAEYVHSLNAMRFAGYGDWRLPTVAELVTQLAEPPMLGDYCVPPVFDTRCDVLWSADTKSHVAAWFVSASMGFVGWQDFTCRFSVRAVRTHSGE</sequence>
<evidence type="ECO:0000259" key="6">
    <source>
        <dbReference type="PROSITE" id="PS50011"/>
    </source>
</evidence>
<keyword evidence="1" id="KW-0808">Transferase</keyword>
<dbReference type="Pfam" id="PF00069">
    <property type="entry name" value="Pkinase"/>
    <property type="match status" value="1"/>
</dbReference>
<dbReference type="PROSITE" id="PS00108">
    <property type="entry name" value="PROTEIN_KINASE_ST"/>
    <property type="match status" value="1"/>
</dbReference>
<dbReference type="InterPro" id="IPR000719">
    <property type="entry name" value="Prot_kinase_dom"/>
</dbReference>